<protein>
    <submittedName>
        <fullName evidence="2">Uncharacterized protein</fullName>
    </submittedName>
</protein>
<evidence type="ECO:0000256" key="1">
    <source>
        <dbReference type="SAM" id="Phobius"/>
    </source>
</evidence>
<evidence type="ECO:0000313" key="2">
    <source>
        <dbReference type="EMBL" id="MBA4627136.1"/>
    </source>
</evidence>
<proteinExistence type="predicted"/>
<dbReference type="AlphaFoldDB" id="A0A7C8YUI7"/>
<reference evidence="2" key="2">
    <citation type="submission" date="2020-07" db="EMBL/GenBank/DDBJ databases">
        <authorList>
            <person name="Vera ALvarez R."/>
            <person name="Arias-Moreno D.M."/>
            <person name="Jimenez-Jacinto V."/>
            <person name="Jimenez-Bremont J.F."/>
            <person name="Swaminathan K."/>
            <person name="Moose S.P."/>
            <person name="Guerrero-Gonzalez M.L."/>
            <person name="Marino-Ramirez L."/>
            <person name="Landsman D."/>
            <person name="Rodriguez-Kessler M."/>
            <person name="Delgado-Sanchez P."/>
        </authorList>
    </citation>
    <scope>NUCLEOTIDE SEQUENCE</scope>
    <source>
        <tissue evidence="2">Cladode</tissue>
    </source>
</reference>
<feature type="transmembrane region" description="Helical" evidence="1">
    <location>
        <begin position="42"/>
        <end position="71"/>
    </location>
</feature>
<dbReference type="EMBL" id="GISG01060524">
    <property type="protein sequence ID" value="MBA4627136.1"/>
    <property type="molecule type" value="Transcribed_RNA"/>
</dbReference>
<name>A0A7C8YUI7_OPUST</name>
<reference evidence="2" key="1">
    <citation type="journal article" date="2013" name="J. Plant Res.">
        <title>Effect of fungi and light on seed germination of three Opuntia species from semiarid lands of central Mexico.</title>
        <authorList>
            <person name="Delgado-Sanchez P."/>
            <person name="Jimenez-Bremont J.F."/>
            <person name="Guerrero-Gonzalez Mde L."/>
            <person name="Flores J."/>
        </authorList>
    </citation>
    <scope>NUCLEOTIDE SEQUENCE</scope>
    <source>
        <tissue evidence="2">Cladode</tissue>
    </source>
</reference>
<keyword evidence="1" id="KW-0812">Transmembrane</keyword>
<organism evidence="2">
    <name type="scientific">Opuntia streptacantha</name>
    <name type="common">Prickly pear cactus</name>
    <name type="synonym">Opuntia cardona</name>
    <dbReference type="NCBI Taxonomy" id="393608"/>
    <lineage>
        <taxon>Eukaryota</taxon>
        <taxon>Viridiplantae</taxon>
        <taxon>Streptophyta</taxon>
        <taxon>Embryophyta</taxon>
        <taxon>Tracheophyta</taxon>
        <taxon>Spermatophyta</taxon>
        <taxon>Magnoliopsida</taxon>
        <taxon>eudicotyledons</taxon>
        <taxon>Gunneridae</taxon>
        <taxon>Pentapetalae</taxon>
        <taxon>Caryophyllales</taxon>
        <taxon>Cactineae</taxon>
        <taxon>Cactaceae</taxon>
        <taxon>Opuntioideae</taxon>
        <taxon>Opuntia</taxon>
    </lineage>
</organism>
<sequence length="105" mass="11228">MSQEVPTPVPQMMEELVVMKDILVGRAQHSYWLQEGPTEKTLLMALTITLVAGTLLTAITGLLLHSVLFLSSSLLQSGSLSSGCAYLSFVSVTSVFEGSLWATPA</sequence>
<keyword evidence="1" id="KW-1133">Transmembrane helix</keyword>
<keyword evidence="1" id="KW-0472">Membrane</keyword>
<accession>A0A7C8YUI7</accession>
<feature type="transmembrane region" description="Helical" evidence="1">
    <location>
        <begin position="83"/>
        <end position="102"/>
    </location>
</feature>